<accession>A0A1H9BYH7</accession>
<evidence type="ECO:0000313" key="5">
    <source>
        <dbReference type="Proteomes" id="UP000199221"/>
    </source>
</evidence>
<dbReference type="AlphaFoldDB" id="A0A1H9BYH7"/>
<evidence type="ECO:0000259" key="2">
    <source>
        <dbReference type="Pfam" id="PF04773"/>
    </source>
</evidence>
<evidence type="ECO:0000259" key="3">
    <source>
        <dbReference type="Pfam" id="PF16220"/>
    </source>
</evidence>
<feature type="domain" description="FecR protein" evidence="2">
    <location>
        <begin position="108"/>
        <end position="198"/>
    </location>
</feature>
<dbReference type="Proteomes" id="UP000199221">
    <property type="component" value="Unassembled WGS sequence"/>
</dbReference>
<dbReference type="Gene3D" id="2.60.120.1440">
    <property type="match status" value="1"/>
</dbReference>
<keyword evidence="1" id="KW-0472">Membrane</keyword>
<dbReference type="InterPro" id="IPR006860">
    <property type="entry name" value="FecR"/>
</dbReference>
<dbReference type="InterPro" id="IPR012373">
    <property type="entry name" value="Ferrdict_sens_TM"/>
</dbReference>
<sequence length="310" mass="35238">MSPMPALQPTPDPEQEALDWFSRLRQPGCDEALRQAFASWCQDPLNARAYAQLEAYWQQLQVPAARPRPRVAKVRRNRAGLCLALLFLMLVAALAWLYWPLMQRLGSELHTDSGERRSVRLADGSTLHLDSASAMNVDLRGRTRQLHLVQGQVYLEVMLDGRAMEVQVDDTRIQVFGTRLQIARHADHDELVVLSGKAAVLQGGDQRLVNAGERVTFSESRINSVEKIDARLADAWRNGQLKARNLPLSEVLERLADYRGQRVWMMNEQAAYQRISGDFDLDHPAQSLERLAADQQLRLHNLLGHWLIVR</sequence>
<keyword evidence="1" id="KW-0812">Transmembrane</keyword>
<evidence type="ECO:0000256" key="1">
    <source>
        <dbReference type="SAM" id="Phobius"/>
    </source>
</evidence>
<dbReference type="GO" id="GO:0016989">
    <property type="term" value="F:sigma factor antagonist activity"/>
    <property type="evidence" value="ECO:0007669"/>
    <property type="project" value="TreeGrafter"/>
</dbReference>
<protein>
    <submittedName>
        <fullName evidence="4">FecR family protein</fullName>
    </submittedName>
</protein>
<feature type="domain" description="FecR N-terminal" evidence="3">
    <location>
        <begin position="15"/>
        <end position="55"/>
    </location>
</feature>
<name>A0A1H9BYH7_9PSED</name>
<keyword evidence="1" id="KW-1133">Transmembrane helix</keyword>
<dbReference type="EMBL" id="FOEQ01000001">
    <property type="protein sequence ID" value="SEP93807.1"/>
    <property type="molecule type" value="Genomic_DNA"/>
</dbReference>
<reference evidence="4 5" key="1">
    <citation type="submission" date="2016-10" db="EMBL/GenBank/DDBJ databases">
        <authorList>
            <person name="de Groot N.N."/>
        </authorList>
    </citation>
    <scope>NUCLEOTIDE SEQUENCE [LARGE SCALE GENOMIC DNA]</scope>
    <source>
        <strain evidence="4 5">LMG 27941</strain>
    </source>
</reference>
<proteinExistence type="predicted"/>
<feature type="transmembrane region" description="Helical" evidence="1">
    <location>
        <begin position="79"/>
        <end position="99"/>
    </location>
</feature>
<gene>
    <name evidence="4" type="ORF">SAMN05216230_101841</name>
</gene>
<dbReference type="Pfam" id="PF16220">
    <property type="entry name" value="DUF4880"/>
    <property type="match status" value="1"/>
</dbReference>
<evidence type="ECO:0000313" key="4">
    <source>
        <dbReference type="EMBL" id="SEP93807.1"/>
    </source>
</evidence>
<organism evidence="4 5">
    <name type="scientific">Pseudomonas soli</name>
    <dbReference type="NCBI Taxonomy" id="1306993"/>
    <lineage>
        <taxon>Bacteria</taxon>
        <taxon>Pseudomonadati</taxon>
        <taxon>Pseudomonadota</taxon>
        <taxon>Gammaproteobacteria</taxon>
        <taxon>Pseudomonadales</taxon>
        <taxon>Pseudomonadaceae</taxon>
        <taxon>Pseudomonas</taxon>
    </lineage>
</organism>
<dbReference type="PIRSF" id="PIRSF018266">
    <property type="entry name" value="FecR"/>
    <property type="match status" value="1"/>
</dbReference>
<dbReference type="PANTHER" id="PTHR30273">
    <property type="entry name" value="PERIPLASMIC SIGNAL SENSOR AND SIGMA FACTOR ACTIVATOR FECR-RELATED"/>
    <property type="match status" value="1"/>
</dbReference>
<dbReference type="InterPro" id="IPR032623">
    <property type="entry name" value="FecR_N"/>
</dbReference>
<dbReference type="PANTHER" id="PTHR30273:SF2">
    <property type="entry name" value="PROTEIN FECR"/>
    <property type="match status" value="1"/>
</dbReference>
<dbReference type="Pfam" id="PF04773">
    <property type="entry name" value="FecR"/>
    <property type="match status" value="1"/>
</dbReference>